<dbReference type="OrthoDB" id="9788659at2"/>
<evidence type="ECO:0000313" key="21">
    <source>
        <dbReference type="Proteomes" id="UP000319578"/>
    </source>
</evidence>
<dbReference type="SUPFAM" id="SSF56112">
    <property type="entry name" value="Protein kinase-like (PK-like)"/>
    <property type="match status" value="1"/>
</dbReference>
<dbReference type="Proteomes" id="UP000319578">
    <property type="component" value="Unassembled WGS sequence"/>
</dbReference>
<keyword evidence="3" id="KW-0309">Germination</keyword>
<keyword evidence="7 13" id="KW-0067">ATP-binding</keyword>
<dbReference type="GO" id="GO:0004674">
    <property type="term" value="F:protein serine/threonine kinase activity"/>
    <property type="evidence" value="ECO:0007669"/>
    <property type="project" value="UniProtKB-KW"/>
</dbReference>
<dbReference type="GO" id="GO:0005524">
    <property type="term" value="F:ATP binding"/>
    <property type="evidence" value="ECO:0007669"/>
    <property type="project" value="UniProtKB-UniRule"/>
</dbReference>
<dbReference type="InterPro" id="IPR017441">
    <property type="entry name" value="Protein_kinase_ATP_BS"/>
</dbReference>
<keyword evidence="15" id="KW-0472">Membrane</keyword>
<evidence type="ECO:0000256" key="1">
    <source>
        <dbReference type="ARBA" id="ARBA00012513"/>
    </source>
</evidence>
<dbReference type="PROSITE" id="PS51178">
    <property type="entry name" value="PASTA"/>
    <property type="match status" value="3"/>
</dbReference>
<feature type="region of interest" description="Disordered" evidence="14">
    <location>
        <begin position="299"/>
        <end position="328"/>
    </location>
</feature>
<keyword evidence="21" id="KW-1185">Reference proteome</keyword>
<keyword evidence="8" id="KW-0735">Signal-anchor</keyword>
<dbReference type="CDD" id="cd14014">
    <property type="entry name" value="STKc_PknB_like"/>
    <property type="match status" value="1"/>
</dbReference>
<feature type="binding site" evidence="13">
    <location>
        <position position="39"/>
    </location>
    <ligand>
        <name>ATP</name>
        <dbReference type="ChEBI" id="CHEBI:30616"/>
    </ligand>
</feature>
<dbReference type="Pfam" id="PF00069">
    <property type="entry name" value="Pkinase"/>
    <property type="match status" value="1"/>
</dbReference>
<evidence type="ECO:0000256" key="9">
    <source>
        <dbReference type="ARBA" id="ARBA00047899"/>
    </source>
</evidence>
<keyword evidence="15" id="KW-1133">Transmembrane helix</keyword>
<dbReference type="GO" id="GO:0071224">
    <property type="term" value="P:cellular response to peptidoglycan"/>
    <property type="evidence" value="ECO:0007669"/>
    <property type="project" value="UniProtKB-ARBA"/>
</dbReference>
<evidence type="ECO:0000256" key="7">
    <source>
        <dbReference type="ARBA" id="ARBA00022840"/>
    </source>
</evidence>
<comment type="subcellular location">
    <subcellularLocation>
        <location evidence="11">Spore membrane</location>
        <topology evidence="11">Single-pass type II membrane protein</topology>
    </subcellularLocation>
</comment>
<dbReference type="CDD" id="cd06577">
    <property type="entry name" value="PASTA_pknB"/>
    <property type="match status" value="3"/>
</dbReference>
<comment type="catalytic activity">
    <reaction evidence="9">
        <text>L-threonyl-[protein] + ATP = O-phospho-L-threonyl-[protein] + ADP + H(+)</text>
        <dbReference type="Rhea" id="RHEA:46608"/>
        <dbReference type="Rhea" id="RHEA-COMP:11060"/>
        <dbReference type="Rhea" id="RHEA-COMP:11605"/>
        <dbReference type="ChEBI" id="CHEBI:15378"/>
        <dbReference type="ChEBI" id="CHEBI:30013"/>
        <dbReference type="ChEBI" id="CHEBI:30616"/>
        <dbReference type="ChEBI" id="CHEBI:61977"/>
        <dbReference type="ChEBI" id="CHEBI:456216"/>
        <dbReference type="EC" id="2.7.11.1"/>
    </reaction>
</comment>
<keyword evidence="4" id="KW-0808">Transferase</keyword>
<dbReference type="PANTHER" id="PTHR43289:SF34">
    <property type="entry name" value="SERINE_THREONINE-PROTEIN KINASE YBDM-RELATED"/>
    <property type="match status" value="1"/>
</dbReference>
<sequence>MEGQRLGGRYQLESRVGGGGMAIVYKARDLILNRPVAVKVLRSQFCTDEDFVNRFRREAQAVASLSHPNVVGVYDVGQEGDTHYMVMEYIEGYTLKEVIIQRGALPVEEAVRIAEQICDALDHAHQNQIIHRDIKPHNIMIGKNGRVKVTDFGIARAVTSATITHTNAMLGSVHYFSPEQARGGITGEKSDLYSLGIVLYEMVTGELPFSGDSPISVALKHLQEPLPEPRTVNPAIPQSVENVIFKALVKDPFLRYSSAREMLEDLETCLFPERLHEEKLVFPEDDEMTRVVPIITPEMMEGHTNGRTGGGQRKRNERNETANDSEEERPAKKWWLKTILWLAGIGLFFVLAFFGFNLLLNFVPSVPEVSVPPVEGIEVSLATKKIEEAKLVPQVIEEANDTVEKGMVIRQDPGPTMKLKEKAVVTIYVSKGQEKIDMPNLVSLPRATAEDTLKQAGFKMENITFAEETDDQAEVGQVIKQSPEANAKVYPTKDKVTVTVSKGKGFVKMPNVIGKSAEAAQVELYKEGLLVEIKEEPSYTTDKAGQVLSTHPYDPGMQVQRGVTVPLTVSNGQYPADAKFPNVPVYVEVVPGEEIEVKIEVTDARGSNIVIYQEKIAENKEYGVPLVLSPQKDGKVVATIKGPTDTQFREYQTIPVAYSSLP</sequence>
<dbReference type="EMBL" id="BJON01000015">
    <property type="protein sequence ID" value="GED70396.1"/>
    <property type="molecule type" value="Genomic_DNA"/>
</dbReference>
<evidence type="ECO:0000256" key="8">
    <source>
        <dbReference type="ARBA" id="ARBA00022968"/>
    </source>
</evidence>
<comment type="catalytic activity">
    <reaction evidence="10">
        <text>L-seryl-[protein] + ATP = O-phospho-L-seryl-[protein] + ADP + H(+)</text>
        <dbReference type="Rhea" id="RHEA:17989"/>
        <dbReference type="Rhea" id="RHEA-COMP:9863"/>
        <dbReference type="Rhea" id="RHEA-COMP:11604"/>
        <dbReference type="ChEBI" id="CHEBI:15378"/>
        <dbReference type="ChEBI" id="CHEBI:29999"/>
        <dbReference type="ChEBI" id="CHEBI:30616"/>
        <dbReference type="ChEBI" id="CHEBI:83421"/>
        <dbReference type="ChEBI" id="CHEBI:456216"/>
        <dbReference type="EC" id="2.7.11.1"/>
    </reaction>
</comment>
<dbReference type="Pfam" id="PF03793">
    <property type="entry name" value="PASTA"/>
    <property type="match status" value="3"/>
</dbReference>
<evidence type="ECO:0000256" key="11">
    <source>
        <dbReference type="ARBA" id="ARBA00060432"/>
    </source>
</evidence>
<feature type="domain" description="Protein kinase" evidence="16">
    <location>
        <begin position="10"/>
        <end position="270"/>
    </location>
</feature>
<keyword evidence="2 19" id="KW-0723">Serine/threonine-protein kinase</keyword>
<dbReference type="PROSITE" id="PS00107">
    <property type="entry name" value="PROTEIN_KINASE_ATP"/>
    <property type="match status" value="1"/>
</dbReference>
<evidence type="ECO:0000313" key="18">
    <source>
        <dbReference type="EMBL" id="GED70396.1"/>
    </source>
</evidence>
<evidence type="ECO:0000256" key="5">
    <source>
        <dbReference type="ARBA" id="ARBA00022741"/>
    </source>
</evidence>
<dbReference type="InterPro" id="IPR005543">
    <property type="entry name" value="PASTA_dom"/>
</dbReference>
<evidence type="ECO:0000256" key="12">
    <source>
        <dbReference type="ARBA" id="ARBA00070041"/>
    </source>
</evidence>
<dbReference type="NCBIfam" id="NF033483">
    <property type="entry name" value="PknB_PASTA_kin"/>
    <property type="match status" value="1"/>
</dbReference>
<organism evidence="19 20">
    <name type="scientific">Brevibacillus reuszeri</name>
    <dbReference type="NCBI Taxonomy" id="54915"/>
    <lineage>
        <taxon>Bacteria</taxon>
        <taxon>Bacillati</taxon>
        <taxon>Bacillota</taxon>
        <taxon>Bacilli</taxon>
        <taxon>Bacillales</taxon>
        <taxon>Paenibacillaceae</taxon>
        <taxon>Brevibacillus</taxon>
    </lineage>
</organism>
<dbReference type="GO" id="GO:0007165">
    <property type="term" value="P:signal transduction"/>
    <property type="evidence" value="ECO:0007669"/>
    <property type="project" value="UniProtKB-ARBA"/>
</dbReference>
<proteinExistence type="predicted"/>
<accession>A0A0K9YV77</accession>
<dbReference type="Gene3D" id="3.30.10.20">
    <property type="match status" value="3"/>
</dbReference>
<dbReference type="AlphaFoldDB" id="A0A0K9YV77"/>
<dbReference type="Gene3D" id="1.10.510.10">
    <property type="entry name" value="Transferase(Phosphotransferase) domain 1"/>
    <property type="match status" value="1"/>
</dbReference>
<reference evidence="19" key="2">
    <citation type="submission" date="2015-07" db="EMBL/GenBank/DDBJ databases">
        <title>MeaNS - Measles Nucleotide Surveillance Program.</title>
        <authorList>
            <person name="Tran T."/>
            <person name="Druce J."/>
        </authorList>
    </citation>
    <scope>NUCLEOTIDE SEQUENCE</scope>
    <source>
        <strain evidence="19">DSM 9887</strain>
    </source>
</reference>
<dbReference type="PATRIC" id="fig|54915.3.peg.1382"/>
<dbReference type="RefSeq" id="WP_049738637.1">
    <property type="nucleotide sequence ID" value="NZ_BJON01000015.1"/>
</dbReference>
<feature type="transmembrane region" description="Helical" evidence="15">
    <location>
        <begin position="339"/>
        <end position="360"/>
    </location>
</feature>
<dbReference type="Proteomes" id="UP000036834">
    <property type="component" value="Unassembled WGS sequence"/>
</dbReference>
<dbReference type="InterPro" id="IPR000719">
    <property type="entry name" value="Prot_kinase_dom"/>
</dbReference>
<dbReference type="InterPro" id="IPR011009">
    <property type="entry name" value="Kinase-like_dom_sf"/>
</dbReference>
<feature type="domain" description="PASTA" evidence="17">
    <location>
        <begin position="365"/>
        <end position="431"/>
    </location>
</feature>
<dbReference type="EMBL" id="LGIQ01000007">
    <property type="protein sequence ID" value="KNB72586.1"/>
    <property type="molecule type" value="Genomic_DNA"/>
</dbReference>
<evidence type="ECO:0000256" key="3">
    <source>
        <dbReference type="ARBA" id="ARBA00022544"/>
    </source>
</evidence>
<dbReference type="SMART" id="SM00740">
    <property type="entry name" value="PASTA"/>
    <property type="match status" value="3"/>
</dbReference>
<evidence type="ECO:0000256" key="6">
    <source>
        <dbReference type="ARBA" id="ARBA00022777"/>
    </source>
</evidence>
<dbReference type="SMART" id="SM00220">
    <property type="entry name" value="S_TKc"/>
    <property type="match status" value="1"/>
</dbReference>
<comment type="caution">
    <text evidence="19">The sequence shown here is derived from an EMBL/GenBank/DDBJ whole genome shotgun (WGS) entry which is preliminary data.</text>
</comment>
<reference evidence="18 21" key="3">
    <citation type="submission" date="2019-06" db="EMBL/GenBank/DDBJ databases">
        <title>Whole genome shotgun sequence of Brevibacillus reuszeri NBRC 15719.</title>
        <authorList>
            <person name="Hosoyama A."/>
            <person name="Uohara A."/>
            <person name="Ohji S."/>
            <person name="Ichikawa N."/>
        </authorList>
    </citation>
    <scope>NUCLEOTIDE SEQUENCE [LARGE SCALE GENOMIC DNA]</scope>
    <source>
        <strain evidence="18 21">NBRC 15719</strain>
    </source>
</reference>
<evidence type="ECO:0000256" key="14">
    <source>
        <dbReference type="SAM" id="MobiDB-lite"/>
    </source>
</evidence>
<dbReference type="FunFam" id="1.10.510.10:FF:000021">
    <property type="entry name" value="Serine/threonine protein kinase"/>
    <property type="match status" value="1"/>
</dbReference>
<evidence type="ECO:0000259" key="17">
    <source>
        <dbReference type="PROSITE" id="PS51178"/>
    </source>
</evidence>
<keyword evidence="15" id="KW-0812">Transmembrane</keyword>
<reference evidence="20" key="1">
    <citation type="submission" date="2015-07" db="EMBL/GenBank/DDBJ databases">
        <title>Genome sequencing project for genomic taxonomy and phylogenomics of Bacillus-like bacteria.</title>
        <authorList>
            <person name="Liu B."/>
            <person name="Wang J."/>
            <person name="Zhu Y."/>
            <person name="Liu G."/>
            <person name="Chen Q."/>
            <person name="Chen Z."/>
            <person name="Lan J."/>
            <person name="Che J."/>
            <person name="Ge C."/>
            <person name="Shi H."/>
            <person name="Pan Z."/>
            <person name="Liu X."/>
        </authorList>
    </citation>
    <scope>NUCLEOTIDE SEQUENCE [LARGE SCALE GENOMIC DNA]</scope>
    <source>
        <strain evidence="20">DSM 9887</strain>
    </source>
</reference>
<dbReference type="STRING" id="54915.ADS79_12055"/>
<evidence type="ECO:0000256" key="10">
    <source>
        <dbReference type="ARBA" id="ARBA00048679"/>
    </source>
</evidence>
<evidence type="ECO:0000256" key="4">
    <source>
        <dbReference type="ARBA" id="ARBA00022679"/>
    </source>
</evidence>
<feature type="domain" description="PASTA" evidence="17">
    <location>
        <begin position="432"/>
        <end position="502"/>
    </location>
</feature>
<protein>
    <recommendedName>
        <fullName evidence="12">Serine/threonine-protein kinase PrkC</fullName>
        <ecNumber evidence="1">2.7.11.1</ecNumber>
    </recommendedName>
</protein>
<dbReference type="PANTHER" id="PTHR43289">
    <property type="entry name" value="MITOGEN-ACTIVATED PROTEIN KINASE KINASE KINASE 20-RELATED"/>
    <property type="match status" value="1"/>
</dbReference>
<name>A0A0K9YV77_9BACL</name>
<evidence type="ECO:0000256" key="15">
    <source>
        <dbReference type="SAM" id="Phobius"/>
    </source>
</evidence>
<dbReference type="PROSITE" id="PS50011">
    <property type="entry name" value="PROTEIN_KINASE_DOM"/>
    <property type="match status" value="1"/>
</dbReference>
<dbReference type="Gene3D" id="3.30.200.20">
    <property type="entry name" value="Phosphorylase Kinase, domain 1"/>
    <property type="match status" value="1"/>
</dbReference>
<gene>
    <name evidence="18" type="primary">prkC</name>
    <name evidence="19" type="ORF">ADS79_12055</name>
    <name evidence="18" type="ORF">BRE01_40980</name>
</gene>
<evidence type="ECO:0000256" key="13">
    <source>
        <dbReference type="PROSITE-ProRule" id="PRU10141"/>
    </source>
</evidence>
<evidence type="ECO:0000256" key="2">
    <source>
        <dbReference type="ARBA" id="ARBA00022527"/>
    </source>
</evidence>
<evidence type="ECO:0000259" key="16">
    <source>
        <dbReference type="PROSITE" id="PS50011"/>
    </source>
</evidence>
<evidence type="ECO:0000313" key="20">
    <source>
        <dbReference type="Proteomes" id="UP000036834"/>
    </source>
</evidence>
<dbReference type="PROSITE" id="PS00108">
    <property type="entry name" value="PROTEIN_KINASE_ST"/>
    <property type="match status" value="1"/>
</dbReference>
<keyword evidence="5 13" id="KW-0547">Nucleotide-binding</keyword>
<dbReference type="InterPro" id="IPR008271">
    <property type="entry name" value="Ser/Thr_kinase_AS"/>
</dbReference>
<dbReference type="EC" id="2.7.11.1" evidence="1"/>
<dbReference type="GO" id="GO:0009847">
    <property type="term" value="P:spore germination"/>
    <property type="evidence" value="ECO:0007669"/>
    <property type="project" value="UniProtKB-ARBA"/>
</dbReference>
<feature type="domain" description="PASTA" evidence="17">
    <location>
        <begin position="503"/>
        <end position="571"/>
    </location>
</feature>
<keyword evidence="6 19" id="KW-0418">Kinase</keyword>
<dbReference type="FunFam" id="3.30.200.20:FF:000035">
    <property type="entry name" value="Serine/threonine protein kinase Stk1"/>
    <property type="match status" value="1"/>
</dbReference>
<evidence type="ECO:0000313" key="19">
    <source>
        <dbReference type="EMBL" id="KNB72586.1"/>
    </source>
</evidence>